<keyword evidence="9" id="KW-0472">Membrane</keyword>
<comment type="catalytic activity">
    <reaction evidence="1">
        <text>ATP + protein L-histidine = ADP + protein N-phospho-L-histidine.</text>
        <dbReference type="EC" id="2.7.13.3"/>
    </reaction>
</comment>
<dbReference type="SUPFAM" id="SSF52172">
    <property type="entry name" value="CheY-like"/>
    <property type="match status" value="3"/>
</dbReference>
<dbReference type="SUPFAM" id="SSF47384">
    <property type="entry name" value="Homodimeric domain of signal transducing histidine kinase"/>
    <property type="match status" value="1"/>
</dbReference>
<protein>
    <recommendedName>
        <fullName evidence="2">histidine kinase</fullName>
        <ecNumber evidence="2">2.7.13.3</ecNumber>
    </recommendedName>
</protein>
<evidence type="ECO:0000256" key="6">
    <source>
        <dbReference type="ARBA" id="ARBA00023012"/>
    </source>
</evidence>
<dbReference type="SMART" id="SM00448">
    <property type="entry name" value="REC"/>
    <property type="match status" value="3"/>
</dbReference>
<dbReference type="Gene3D" id="3.30.450.40">
    <property type="match status" value="1"/>
</dbReference>
<feature type="transmembrane region" description="Helical" evidence="9">
    <location>
        <begin position="12"/>
        <end position="28"/>
    </location>
</feature>
<dbReference type="SMART" id="SM00065">
    <property type="entry name" value="GAF"/>
    <property type="match status" value="1"/>
</dbReference>
<feature type="domain" description="Histidine kinase" evidence="10">
    <location>
        <begin position="479"/>
        <end position="706"/>
    </location>
</feature>
<dbReference type="Gene3D" id="1.10.287.130">
    <property type="match status" value="1"/>
</dbReference>
<dbReference type="InterPro" id="IPR003594">
    <property type="entry name" value="HATPase_dom"/>
</dbReference>
<evidence type="ECO:0000256" key="2">
    <source>
        <dbReference type="ARBA" id="ARBA00012438"/>
    </source>
</evidence>
<evidence type="ECO:0000256" key="3">
    <source>
        <dbReference type="ARBA" id="ARBA00022553"/>
    </source>
</evidence>
<feature type="domain" description="Response regulatory" evidence="11">
    <location>
        <begin position="879"/>
        <end position="995"/>
    </location>
</feature>
<dbReference type="InterPro" id="IPR029016">
    <property type="entry name" value="GAF-like_dom_sf"/>
</dbReference>
<evidence type="ECO:0000259" key="10">
    <source>
        <dbReference type="PROSITE" id="PS50109"/>
    </source>
</evidence>
<feature type="domain" description="Response regulatory" evidence="11">
    <location>
        <begin position="1025"/>
        <end position="1142"/>
    </location>
</feature>
<dbReference type="GO" id="GO:0000155">
    <property type="term" value="F:phosphorelay sensor kinase activity"/>
    <property type="evidence" value="ECO:0007669"/>
    <property type="project" value="InterPro"/>
</dbReference>
<dbReference type="PROSITE" id="PS50109">
    <property type="entry name" value="HIS_KIN"/>
    <property type="match status" value="1"/>
</dbReference>
<name>A0A385SW76_9BACT</name>
<sequence>MKMTLDKKIQAGFISCSMVLLVVAIISFRNSEKFVDTNQWVNHTHEVLYEFDQVLVNSVNVETGARGFVITGEESYLEPFSTSKARLFDHIRKVKELTRDNPGQQKNIDDIERLATAQISHHEKTIEARKQDFERASQIVVAGEGKRLEDELRKMIDQAKGIEQSLLAQRRQASEDDARNFNLIFIVLMLVIVGVLIVVYFIIATNLRALKKAETETAHKNWSLTGSADLVKRMQGNKPVGELSEAIINHLAVYLNAHIGAIYLVDNGDPSLRLTGWHAIDKSKKELPAVRFGEGLVGQAAAEKRTIELTHIAPGYFNLHTGFGEALPKNIIAVPFVFENAVVGVIELGSMHDFDDLKKQFLQLVTDSIAIGVTSSQAREKTKELLEETQRQAEELTVQQEELRQSNDELHAKTELLERSELELKTQQEELRQANEELGEKADLLEYQKEKLENAKAEIEVKAGEIEVTSKYKSEFLANMSHELRTPLNSILILAQLLAENKNNVLGKKETEYARNIHNSGTDLLNLINEILDLSKVEAGKMELDIAEVTLQGIVSNMSALFSELAKEKSIDFAIDVDTHSVPPAIKTDKQRVEQVLKNLLSNAFKFTPAGGKVTLKIDRPLPSAEGVSQIAFSVTDTGIGITRDKQGVIFEAFQQADGSTKRKYGGTGLGLSISRELVHVLGGKIQLESEEGRGSTFTVYLPLHFDPALIVSENKQVEIKEKQSPKIEKKVKPEEMPLDDTHATDDRNRIHENDKVILIIEDEEAFANVLLDFVRERKYKGIIARQGNTGISYARHFKPDAILLDMKLPVMDGDEVLKLIKNDPDLRHIPIQIISAFDKKKEGLELGAFDYIKKPVTTQELRKAFDRIENFAGKKTKKLLIIEDNEQHNNAIRELIGNGDVTCFSAYEGAKAYKMMEEEPFDCIIVDLGLPDMSGFELLEKIRGNDNLNKIPVVVYTGRDLKKDETTRLDRLANTVVLKTADSKERLLDETILFLHRVESRLPKEKQTIIRKLHKSDEVLKNKKILLVDDDIRNIYSLTNALEEEGLLCTTAENGKVAVDTLMSNGSFDLVLMDIMMPEMDGYEATLAIRKIPKFDKLPIIALTAKAMKGDKEKCLAVGMSDYISKPVNIEQLLSLMRVWLYR</sequence>
<dbReference type="SMART" id="SM00387">
    <property type="entry name" value="HATPase_c"/>
    <property type="match status" value="1"/>
</dbReference>
<feature type="coiled-coil region" evidence="8">
    <location>
        <begin position="379"/>
        <end position="469"/>
    </location>
</feature>
<dbReference type="PROSITE" id="PS50110">
    <property type="entry name" value="RESPONSE_REGULATORY"/>
    <property type="match status" value="3"/>
</dbReference>
<evidence type="ECO:0000313" key="13">
    <source>
        <dbReference type="Proteomes" id="UP000266183"/>
    </source>
</evidence>
<dbReference type="InterPro" id="IPR003018">
    <property type="entry name" value="GAF"/>
</dbReference>
<evidence type="ECO:0000256" key="1">
    <source>
        <dbReference type="ARBA" id="ARBA00000085"/>
    </source>
</evidence>
<dbReference type="InterPro" id="IPR001789">
    <property type="entry name" value="Sig_transdc_resp-reg_receiver"/>
</dbReference>
<keyword evidence="8" id="KW-0175">Coiled coil</keyword>
<dbReference type="KEGG" id="chk:D4L85_32860"/>
<dbReference type="EC" id="2.7.13.3" evidence="2"/>
<dbReference type="InterPro" id="IPR007891">
    <property type="entry name" value="CHASE3"/>
</dbReference>
<evidence type="ECO:0000256" key="8">
    <source>
        <dbReference type="SAM" id="Coils"/>
    </source>
</evidence>
<dbReference type="PANTHER" id="PTHR45339">
    <property type="entry name" value="HYBRID SIGNAL TRANSDUCTION HISTIDINE KINASE J"/>
    <property type="match status" value="1"/>
</dbReference>
<keyword evidence="9" id="KW-1133">Transmembrane helix</keyword>
<keyword evidence="13" id="KW-1185">Reference proteome</keyword>
<dbReference type="CDD" id="cd19410">
    <property type="entry name" value="HK9-like_sensor"/>
    <property type="match status" value="1"/>
</dbReference>
<feature type="domain" description="Response regulatory" evidence="11">
    <location>
        <begin position="757"/>
        <end position="870"/>
    </location>
</feature>
<dbReference type="SMART" id="SM00388">
    <property type="entry name" value="HisKA"/>
    <property type="match status" value="1"/>
</dbReference>
<dbReference type="FunFam" id="3.30.565.10:FF:000010">
    <property type="entry name" value="Sensor histidine kinase RcsC"/>
    <property type="match status" value="1"/>
</dbReference>
<dbReference type="InterPro" id="IPR011006">
    <property type="entry name" value="CheY-like_superfamily"/>
</dbReference>
<evidence type="ECO:0000259" key="11">
    <source>
        <dbReference type="PROSITE" id="PS50110"/>
    </source>
</evidence>
<feature type="modified residue" description="4-aspartylphosphate" evidence="7">
    <location>
        <position position="806"/>
    </location>
</feature>
<dbReference type="InterPro" id="IPR005467">
    <property type="entry name" value="His_kinase_dom"/>
</dbReference>
<keyword evidence="3 7" id="KW-0597">Phosphoprotein</keyword>
<dbReference type="OrthoDB" id="9811889at2"/>
<feature type="modified residue" description="4-aspartylphosphate" evidence="7">
    <location>
        <position position="1075"/>
    </location>
</feature>
<dbReference type="InterPro" id="IPR004358">
    <property type="entry name" value="Sig_transdc_His_kin-like_C"/>
</dbReference>
<dbReference type="Pfam" id="PF00512">
    <property type="entry name" value="HisKA"/>
    <property type="match status" value="1"/>
</dbReference>
<proteinExistence type="predicted"/>
<dbReference type="Gene3D" id="3.40.50.2300">
    <property type="match status" value="3"/>
</dbReference>
<evidence type="ECO:0000256" key="7">
    <source>
        <dbReference type="PROSITE-ProRule" id="PRU00169"/>
    </source>
</evidence>
<dbReference type="CDD" id="cd00082">
    <property type="entry name" value="HisKA"/>
    <property type="match status" value="1"/>
</dbReference>
<dbReference type="SUPFAM" id="SSF55874">
    <property type="entry name" value="ATPase domain of HSP90 chaperone/DNA topoisomerase II/histidine kinase"/>
    <property type="match status" value="1"/>
</dbReference>
<keyword evidence="6" id="KW-0902">Two-component regulatory system</keyword>
<gene>
    <name evidence="12" type="ORF">D4L85_32860</name>
</gene>
<dbReference type="InterPro" id="IPR036097">
    <property type="entry name" value="HisK_dim/P_sf"/>
</dbReference>
<reference evidence="13" key="1">
    <citation type="submission" date="2018-09" db="EMBL/GenBank/DDBJ databases">
        <title>Chryseolinea sp. KIS68-18 isolated from soil.</title>
        <authorList>
            <person name="Weon H.-Y."/>
            <person name="Kwon S.-W."/>
            <person name="Lee S.A."/>
        </authorList>
    </citation>
    <scope>NUCLEOTIDE SEQUENCE [LARGE SCALE GENOMIC DNA]</scope>
    <source>
        <strain evidence="13">KIS68-18</strain>
    </source>
</reference>
<keyword evidence="5" id="KW-0418">Kinase</keyword>
<dbReference type="Gene3D" id="3.30.565.10">
    <property type="entry name" value="Histidine kinase-like ATPase, C-terminal domain"/>
    <property type="match status" value="1"/>
</dbReference>
<dbReference type="Proteomes" id="UP000266183">
    <property type="component" value="Chromosome"/>
</dbReference>
<feature type="transmembrane region" description="Helical" evidence="9">
    <location>
        <begin position="180"/>
        <end position="203"/>
    </location>
</feature>
<dbReference type="PANTHER" id="PTHR45339:SF1">
    <property type="entry name" value="HYBRID SIGNAL TRANSDUCTION HISTIDINE KINASE J"/>
    <property type="match status" value="1"/>
</dbReference>
<dbReference type="Pfam" id="PF13185">
    <property type="entry name" value="GAF_2"/>
    <property type="match status" value="1"/>
</dbReference>
<keyword evidence="9" id="KW-0812">Transmembrane</keyword>
<dbReference type="CDD" id="cd00156">
    <property type="entry name" value="REC"/>
    <property type="match status" value="1"/>
</dbReference>
<evidence type="ECO:0000256" key="4">
    <source>
        <dbReference type="ARBA" id="ARBA00022679"/>
    </source>
</evidence>
<dbReference type="Pfam" id="PF05227">
    <property type="entry name" value="CHASE3"/>
    <property type="match status" value="1"/>
</dbReference>
<dbReference type="Pfam" id="PF02518">
    <property type="entry name" value="HATPase_c"/>
    <property type="match status" value="1"/>
</dbReference>
<dbReference type="InterPro" id="IPR003661">
    <property type="entry name" value="HisK_dim/P_dom"/>
</dbReference>
<evidence type="ECO:0000256" key="5">
    <source>
        <dbReference type="ARBA" id="ARBA00022777"/>
    </source>
</evidence>
<dbReference type="CDD" id="cd16922">
    <property type="entry name" value="HATPase_EvgS-ArcB-TorS-like"/>
    <property type="match status" value="1"/>
</dbReference>
<dbReference type="CDD" id="cd17546">
    <property type="entry name" value="REC_hyHK_CKI1_RcsC-like"/>
    <property type="match status" value="1"/>
</dbReference>
<dbReference type="PRINTS" id="PR00344">
    <property type="entry name" value="BCTRLSENSOR"/>
</dbReference>
<organism evidence="12 13">
    <name type="scientific">Chryseolinea soli</name>
    <dbReference type="NCBI Taxonomy" id="2321403"/>
    <lineage>
        <taxon>Bacteria</taxon>
        <taxon>Pseudomonadati</taxon>
        <taxon>Bacteroidota</taxon>
        <taxon>Cytophagia</taxon>
        <taxon>Cytophagales</taxon>
        <taxon>Fulvivirgaceae</taxon>
        <taxon>Chryseolinea</taxon>
    </lineage>
</organism>
<dbReference type="SUPFAM" id="SSF55781">
    <property type="entry name" value="GAF domain-like"/>
    <property type="match status" value="1"/>
</dbReference>
<keyword evidence="4" id="KW-0808">Transferase</keyword>
<dbReference type="InterPro" id="IPR036890">
    <property type="entry name" value="HATPase_C_sf"/>
</dbReference>
<feature type="modified residue" description="4-aspartylphosphate" evidence="7">
    <location>
        <position position="928"/>
    </location>
</feature>
<dbReference type="EMBL" id="CP032382">
    <property type="protein sequence ID" value="AYB35082.1"/>
    <property type="molecule type" value="Genomic_DNA"/>
</dbReference>
<dbReference type="AlphaFoldDB" id="A0A385SW76"/>
<dbReference type="Pfam" id="PF00072">
    <property type="entry name" value="Response_reg"/>
    <property type="match status" value="3"/>
</dbReference>
<accession>A0A385SW76</accession>
<evidence type="ECO:0000256" key="9">
    <source>
        <dbReference type="SAM" id="Phobius"/>
    </source>
</evidence>
<evidence type="ECO:0000313" key="12">
    <source>
        <dbReference type="EMBL" id="AYB35082.1"/>
    </source>
</evidence>